<organism evidence="1 2">
    <name type="scientific">Bradyrhizobium denitrificans</name>
    <dbReference type="NCBI Taxonomy" id="2734912"/>
    <lineage>
        <taxon>Bacteria</taxon>
        <taxon>Pseudomonadati</taxon>
        <taxon>Pseudomonadota</taxon>
        <taxon>Alphaproteobacteria</taxon>
        <taxon>Hyphomicrobiales</taxon>
        <taxon>Nitrobacteraceae</taxon>
        <taxon>Bradyrhizobium</taxon>
    </lineage>
</organism>
<accession>A0ABS5GIP8</accession>
<evidence type="ECO:0000313" key="1">
    <source>
        <dbReference type="EMBL" id="MBR1140919.1"/>
    </source>
</evidence>
<gene>
    <name evidence="1" type="ORF">JQ619_34740</name>
</gene>
<dbReference type="Proteomes" id="UP001314635">
    <property type="component" value="Unassembled WGS sequence"/>
</dbReference>
<dbReference type="RefSeq" id="WP_172237244.1">
    <property type="nucleotide sequence ID" value="NZ_JABFDP010000015.1"/>
</dbReference>
<keyword evidence="2" id="KW-1185">Reference proteome</keyword>
<sequence length="236" mass="26496">MSETDPLTLKFRCPTELEGLIPAPVPAPMGVPDWVKTMPATAFSALNQAEEQTVKRCPPFIDAMTTGFLIPLICDLRVEDGGISWDNELPPGGAIDFPRSPVSFHDVAQVTGSPLFEADRFLLKFHNLWTIEAPEGWALLFTHPINRFDLPFTTVTGLVDSDRFHDSFVHFPAHWHDTAFRGVLPKGTPVAQCIPVKRQAWAMQTSAFTEEEIAEIHEVRDALKRETGVYRKRFRA</sequence>
<reference evidence="2" key="1">
    <citation type="journal article" date="2021" name="ISME J.">
        <title>Evolutionary origin and ecological implication of a unique nif island in free-living Bradyrhizobium lineages.</title>
        <authorList>
            <person name="Tao J."/>
        </authorList>
    </citation>
    <scope>NUCLEOTIDE SEQUENCE [LARGE SCALE GENOMIC DNA]</scope>
    <source>
        <strain evidence="2">SZCCT0094</strain>
    </source>
</reference>
<dbReference type="EMBL" id="JAFCLK010000051">
    <property type="protein sequence ID" value="MBR1140919.1"/>
    <property type="molecule type" value="Genomic_DNA"/>
</dbReference>
<name>A0ABS5GIP8_9BRAD</name>
<evidence type="ECO:0000313" key="2">
    <source>
        <dbReference type="Proteomes" id="UP001314635"/>
    </source>
</evidence>
<proteinExistence type="predicted"/>
<comment type="caution">
    <text evidence="1">The sequence shown here is derived from an EMBL/GenBank/DDBJ whole genome shotgun (WGS) entry which is preliminary data.</text>
</comment>
<protein>
    <submittedName>
        <fullName evidence="1">Uncharacterized protein</fullName>
    </submittedName>
</protein>